<organism evidence="1 2">
    <name type="scientific">Chitinophaga filiformis</name>
    <name type="common">Myxococcus filiformis</name>
    <name type="synonym">Flexibacter filiformis</name>
    <dbReference type="NCBI Taxonomy" id="104663"/>
    <lineage>
        <taxon>Bacteria</taxon>
        <taxon>Pseudomonadati</taxon>
        <taxon>Bacteroidota</taxon>
        <taxon>Chitinophagia</taxon>
        <taxon>Chitinophagales</taxon>
        <taxon>Chitinophagaceae</taxon>
        <taxon>Chitinophaga</taxon>
    </lineage>
</organism>
<dbReference type="Proteomes" id="UP000199045">
    <property type="component" value="Unassembled WGS sequence"/>
</dbReference>
<gene>
    <name evidence="1" type="ORF">SAMN04488121_105241</name>
</gene>
<protein>
    <recommendedName>
        <fullName evidence="3">Cro/C1-type HTH DNA-binding domain-containing protein</fullName>
    </recommendedName>
</protein>
<reference evidence="1 2" key="1">
    <citation type="submission" date="2016-10" db="EMBL/GenBank/DDBJ databases">
        <authorList>
            <person name="de Groot N.N."/>
        </authorList>
    </citation>
    <scope>NUCLEOTIDE SEQUENCE [LARGE SCALE GENOMIC DNA]</scope>
    <source>
        <strain evidence="1 2">DSM 527</strain>
    </source>
</reference>
<dbReference type="OrthoDB" id="676945at2"/>
<evidence type="ECO:0000313" key="2">
    <source>
        <dbReference type="Proteomes" id="UP000199045"/>
    </source>
</evidence>
<dbReference type="AlphaFoldDB" id="A0A1G7VSB1"/>
<name>A0A1G7VSB1_CHIFI</name>
<dbReference type="RefSeq" id="WP_089834894.1">
    <property type="nucleotide sequence ID" value="NZ_FNBN01000005.1"/>
</dbReference>
<dbReference type="EMBL" id="FNBN01000005">
    <property type="protein sequence ID" value="SDG62438.1"/>
    <property type="molecule type" value="Genomic_DNA"/>
</dbReference>
<accession>A0A1G7VSB1</accession>
<evidence type="ECO:0008006" key="3">
    <source>
        <dbReference type="Google" id="ProtNLM"/>
    </source>
</evidence>
<evidence type="ECO:0000313" key="1">
    <source>
        <dbReference type="EMBL" id="SDG62438.1"/>
    </source>
</evidence>
<sequence length="91" mass="10405">MAAKKTGYETIKVLIEAGHIKQFEQIFDTVSRTNMAKDLGMNYQTFIYRLNRPVAFTLDQLFAIAKLVGVERRVIIDLVINQVDSKKRGKS</sequence>
<proteinExistence type="predicted"/>